<dbReference type="GO" id="GO:0004803">
    <property type="term" value="F:transposase activity"/>
    <property type="evidence" value="ECO:0007669"/>
    <property type="project" value="InterPro"/>
</dbReference>
<dbReference type="InterPro" id="IPR002514">
    <property type="entry name" value="Transposase_8"/>
</dbReference>
<sequence>MARKTYSEQFKCDAVQMYEDSEASMVQVASDLGINRGSLNAWVMKFGTGKRARLAEEADKARQASDAERIRQREKQLSLVEEERDILRRDAQY</sequence>
<dbReference type="Pfam" id="PF01527">
    <property type="entry name" value="HTH_Tnp_1"/>
    <property type="match status" value="1"/>
</dbReference>
<dbReference type="AlphaFoldDB" id="A0A1H9WKS0"/>
<dbReference type="GO" id="GO:0006313">
    <property type="term" value="P:DNA transposition"/>
    <property type="evidence" value="ECO:0007669"/>
    <property type="project" value="InterPro"/>
</dbReference>
<organism evidence="1 2">
    <name type="scientific">Corynebacterium cystitidis DSM 20524</name>
    <dbReference type="NCBI Taxonomy" id="1121357"/>
    <lineage>
        <taxon>Bacteria</taxon>
        <taxon>Bacillati</taxon>
        <taxon>Actinomycetota</taxon>
        <taxon>Actinomycetes</taxon>
        <taxon>Mycobacteriales</taxon>
        <taxon>Corynebacteriaceae</taxon>
        <taxon>Corynebacterium</taxon>
    </lineage>
</organism>
<dbReference type="SUPFAM" id="SSF46689">
    <property type="entry name" value="Homeodomain-like"/>
    <property type="match status" value="1"/>
</dbReference>
<keyword evidence="2" id="KW-1185">Reference proteome</keyword>
<dbReference type="RefSeq" id="WP_092261117.1">
    <property type="nucleotide sequence ID" value="NZ_CP047199.1"/>
</dbReference>
<evidence type="ECO:0000313" key="1">
    <source>
        <dbReference type="EMBL" id="SES34516.1"/>
    </source>
</evidence>
<reference evidence="2" key="1">
    <citation type="submission" date="2016-10" db="EMBL/GenBank/DDBJ databases">
        <authorList>
            <person name="Varghese N."/>
            <person name="Submissions S."/>
        </authorList>
    </citation>
    <scope>NUCLEOTIDE SEQUENCE [LARGE SCALE GENOMIC DNA]</scope>
    <source>
        <strain evidence="2">DSM 20524</strain>
    </source>
</reference>
<dbReference type="Proteomes" id="UP000198929">
    <property type="component" value="Unassembled WGS sequence"/>
</dbReference>
<dbReference type="Gene3D" id="1.10.10.60">
    <property type="entry name" value="Homeodomain-like"/>
    <property type="match status" value="1"/>
</dbReference>
<dbReference type="STRING" id="1121357.SAMN05661109_02794"/>
<dbReference type="EMBL" id="FOGQ01000025">
    <property type="protein sequence ID" value="SES34516.1"/>
    <property type="molecule type" value="Genomic_DNA"/>
</dbReference>
<evidence type="ECO:0000313" key="2">
    <source>
        <dbReference type="Proteomes" id="UP000198929"/>
    </source>
</evidence>
<proteinExistence type="predicted"/>
<protein>
    <submittedName>
        <fullName evidence="1">Transposase</fullName>
    </submittedName>
</protein>
<gene>
    <name evidence="1" type="ORF">SAMN05661109_02794</name>
</gene>
<name>A0A1H9WKS0_9CORY</name>
<dbReference type="InterPro" id="IPR009057">
    <property type="entry name" value="Homeodomain-like_sf"/>
</dbReference>
<accession>A0A1H9WKS0</accession>
<dbReference type="GO" id="GO:0003677">
    <property type="term" value="F:DNA binding"/>
    <property type="evidence" value="ECO:0007669"/>
    <property type="project" value="InterPro"/>
</dbReference>